<dbReference type="Gene3D" id="3.90.1300.10">
    <property type="entry name" value="Amidase signature (AS) domain"/>
    <property type="match status" value="1"/>
</dbReference>
<dbReference type="Gene3D" id="3.10.490.10">
    <property type="entry name" value="Gamma-glutamyl cyclotransferase-like"/>
    <property type="match status" value="1"/>
</dbReference>
<dbReference type="GO" id="GO:0004039">
    <property type="term" value="F:allophanate hydrolase activity"/>
    <property type="evidence" value="ECO:0007669"/>
    <property type="project" value="UniProtKB-EC"/>
</dbReference>
<dbReference type="PANTHER" id="PTHR11895">
    <property type="entry name" value="TRANSAMIDASE"/>
    <property type="match status" value="1"/>
</dbReference>
<keyword evidence="3" id="KW-0378">Hydrolase</keyword>
<dbReference type="Gene3D" id="1.20.58.1700">
    <property type="match status" value="1"/>
</dbReference>
<dbReference type="Proteomes" id="UP001550535">
    <property type="component" value="Unassembled WGS sequence"/>
</dbReference>
<feature type="domain" description="Allophanate hydrolase C-terminal" evidence="2">
    <location>
        <begin position="449"/>
        <end position="571"/>
    </location>
</feature>
<dbReference type="Pfam" id="PF21986">
    <property type="entry name" value="AH_C"/>
    <property type="match status" value="1"/>
</dbReference>
<dbReference type="NCBIfam" id="TIGR02713">
    <property type="entry name" value="allophanate_hyd"/>
    <property type="match status" value="1"/>
</dbReference>
<organism evidence="3 4">
    <name type="scientific">Nocardia niwae</name>
    <dbReference type="NCBI Taxonomy" id="626084"/>
    <lineage>
        <taxon>Bacteria</taxon>
        <taxon>Bacillati</taxon>
        <taxon>Actinomycetota</taxon>
        <taxon>Actinomycetes</taxon>
        <taxon>Mycobacteriales</taxon>
        <taxon>Nocardiaceae</taxon>
        <taxon>Nocardia</taxon>
    </lineage>
</organism>
<dbReference type="SUPFAM" id="SSF75304">
    <property type="entry name" value="Amidase signature (AS) enzymes"/>
    <property type="match status" value="1"/>
</dbReference>
<evidence type="ECO:0000313" key="3">
    <source>
        <dbReference type="EMBL" id="MEU2125901.1"/>
    </source>
</evidence>
<dbReference type="InterPro" id="IPR036928">
    <property type="entry name" value="AS_sf"/>
</dbReference>
<dbReference type="PANTHER" id="PTHR11895:SF169">
    <property type="entry name" value="GLUTAMYL-TRNA(GLN) AMIDOTRANSFERASE"/>
    <property type="match status" value="1"/>
</dbReference>
<evidence type="ECO:0000313" key="4">
    <source>
        <dbReference type="Proteomes" id="UP001550535"/>
    </source>
</evidence>
<keyword evidence="4" id="KW-1185">Reference proteome</keyword>
<dbReference type="InterPro" id="IPR053844">
    <property type="entry name" value="AH_C"/>
</dbReference>
<dbReference type="InterPro" id="IPR023631">
    <property type="entry name" value="Amidase_dom"/>
</dbReference>
<feature type="domain" description="Amidase" evidence="1">
    <location>
        <begin position="17"/>
        <end position="426"/>
    </location>
</feature>
<evidence type="ECO:0000259" key="2">
    <source>
        <dbReference type="Pfam" id="PF21986"/>
    </source>
</evidence>
<dbReference type="RefSeq" id="WP_357993359.1">
    <property type="nucleotide sequence ID" value="NZ_JBEYBR010000105.1"/>
</dbReference>
<dbReference type="EC" id="3.5.1.54" evidence="3"/>
<sequence length="575" mass="58782">MPSGVPGNTAADPVARVAAAYRRIADVDRPEVWISLRPQPEVAAEAAGLAQRLAAGETLPLAGVLVAVKDNIDVAGLPTTAACPEFTYLPEATAAAIERLVAAGALVLGKTNLDQFATGLVGTRSPYGAVRNALDPELVSGGSSSGSAVAVALGIADIGIGTDTAGSGRVPAALHGIVGLKATLGVIPAHGTVPACADYDAVTVFAADLDSAVSAAAVMAGPEPRDPRSRTWPADVRLAAPLAPRIAVPRPEDLAPLTGPYREAFARTVAAVADTGAKTEEVDVSVLLDAALLLYDGAIVAERHAAVGAFLATEPAGADPTVAAIIGAAREKSGSAFAADLDTLARAKAAAADLLRGFDALLLPTTTEHPSIAAVRADPIGINRRMGTYTNFCNLLDMSAVAVPGAMTTDGAPFGVMLVTPAFADQVAIDIAARLLGLQNAPLLVDRGVDLAVFGAHLRGQPLHWQLEHLGARFLGAVRTSDAYRLTALDTTPPKPGLVRYGPGRGAPIEGELFRISAAGLGAFLAELPAPMALTSVELADGRDVVGFTCTYDAAAAATDITHHASWRTYLRHRS</sequence>
<evidence type="ECO:0000259" key="1">
    <source>
        <dbReference type="Pfam" id="PF01425"/>
    </source>
</evidence>
<accession>A0ABV2XJ20</accession>
<gene>
    <name evidence="3" type="primary">atzF</name>
    <name evidence="3" type="ORF">ABZ507_29205</name>
</gene>
<reference evidence="3 4" key="1">
    <citation type="submission" date="2024-06" db="EMBL/GenBank/DDBJ databases">
        <title>The Natural Products Discovery Center: Release of the First 8490 Sequenced Strains for Exploring Actinobacteria Biosynthetic Diversity.</title>
        <authorList>
            <person name="Kalkreuter E."/>
            <person name="Kautsar S.A."/>
            <person name="Yang D."/>
            <person name="Bader C.D."/>
            <person name="Teijaro C.N."/>
            <person name="Fluegel L."/>
            <person name="Davis C.M."/>
            <person name="Simpson J.R."/>
            <person name="Lauterbach L."/>
            <person name="Steele A.D."/>
            <person name="Gui C."/>
            <person name="Meng S."/>
            <person name="Li G."/>
            <person name="Viehrig K."/>
            <person name="Ye F."/>
            <person name="Su P."/>
            <person name="Kiefer A.F."/>
            <person name="Nichols A."/>
            <person name="Cepeda A.J."/>
            <person name="Yan W."/>
            <person name="Fan B."/>
            <person name="Jiang Y."/>
            <person name="Adhikari A."/>
            <person name="Zheng C.-J."/>
            <person name="Schuster L."/>
            <person name="Cowan T.M."/>
            <person name="Smanski M.J."/>
            <person name="Chevrette M.G."/>
            <person name="De Carvalho L.P.S."/>
            <person name="Shen B."/>
        </authorList>
    </citation>
    <scope>NUCLEOTIDE SEQUENCE [LARGE SCALE GENOMIC DNA]</scope>
    <source>
        <strain evidence="3 4">NPDC019434</strain>
    </source>
</reference>
<comment type="caution">
    <text evidence="3">The sequence shown here is derived from an EMBL/GenBank/DDBJ whole genome shotgun (WGS) entry which is preliminary data.</text>
</comment>
<dbReference type="InterPro" id="IPR000120">
    <property type="entry name" value="Amidase"/>
</dbReference>
<dbReference type="Pfam" id="PF01425">
    <property type="entry name" value="Amidase"/>
    <property type="match status" value="1"/>
</dbReference>
<proteinExistence type="predicted"/>
<dbReference type="EMBL" id="JBEYBR010000105">
    <property type="protein sequence ID" value="MEU2125901.1"/>
    <property type="molecule type" value="Genomic_DNA"/>
</dbReference>
<name>A0ABV2XJ20_9NOCA</name>
<dbReference type="NCBIfam" id="NF006043">
    <property type="entry name" value="PRK08186.1"/>
    <property type="match status" value="1"/>
</dbReference>
<dbReference type="InterPro" id="IPR014085">
    <property type="entry name" value="Allophanate_hydrolase"/>
</dbReference>
<protein>
    <submittedName>
        <fullName evidence="3">Allophanate hydrolase</fullName>
        <ecNumber evidence="3">3.5.1.54</ecNumber>
    </submittedName>
</protein>